<name>A0A7Z0EE18_9MICO</name>
<dbReference type="RefSeq" id="WP_179578027.1">
    <property type="nucleotide sequence ID" value="NZ_JACCFM010000001.1"/>
</dbReference>
<evidence type="ECO:0000256" key="1">
    <source>
        <dbReference type="SAM" id="Phobius"/>
    </source>
</evidence>
<comment type="caution">
    <text evidence="2">The sequence shown here is derived from an EMBL/GenBank/DDBJ whole genome shotgun (WGS) entry which is preliminary data.</text>
</comment>
<dbReference type="GO" id="GO:0140359">
    <property type="term" value="F:ABC-type transporter activity"/>
    <property type="evidence" value="ECO:0007669"/>
    <property type="project" value="InterPro"/>
</dbReference>
<feature type="transmembrane region" description="Helical" evidence="1">
    <location>
        <begin position="188"/>
        <end position="210"/>
    </location>
</feature>
<protein>
    <submittedName>
        <fullName evidence="2">ABC-2 type transport system permease protein</fullName>
    </submittedName>
</protein>
<feature type="transmembrane region" description="Helical" evidence="1">
    <location>
        <begin position="150"/>
        <end position="176"/>
    </location>
</feature>
<keyword evidence="1" id="KW-0812">Transmembrane</keyword>
<feature type="transmembrane region" description="Helical" evidence="1">
    <location>
        <begin position="230"/>
        <end position="251"/>
    </location>
</feature>
<keyword evidence="1" id="KW-1133">Transmembrane helix</keyword>
<keyword evidence="3" id="KW-1185">Reference proteome</keyword>
<feature type="transmembrane region" description="Helical" evidence="1">
    <location>
        <begin position="15"/>
        <end position="35"/>
    </location>
</feature>
<feature type="transmembrane region" description="Helical" evidence="1">
    <location>
        <begin position="114"/>
        <end position="138"/>
    </location>
</feature>
<dbReference type="PANTHER" id="PTHR37305:SF1">
    <property type="entry name" value="MEMBRANE PROTEIN"/>
    <property type="match status" value="1"/>
</dbReference>
<evidence type="ECO:0000313" key="2">
    <source>
        <dbReference type="EMBL" id="NYJ19229.1"/>
    </source>
</evidence>
<organism evidence="2 3">
    <name type="scientific">Glaciibacter psychrotolerans</name>
    <dbReference type="NCBI Taxonomy" id="670054"/>
    <lineage>
        <taxon>Bacteria</taxon>
        <taxon>Bacillati</taxon>
        <taxon>Actinomycetota</taxon>
        <taxon>Actinomycetes</taxon>
        <taxon>Micrococcales</taxon>
        <taxon>Microbacteriaceae</taxon>
        <taxon>Glaciibacter</taxon>
    </lineage>
</organism>
<dbReference type="EMBL" id="JACCFM010000001">
    <property type="protein sequence ID" value="NYJ19229.1"/>
    <property type="molecule type" value="Genomic_DNA"/>
</dbReference>
<evidence type="ECO:0000313" key="3">
    <source>
        <dbReference type="Proteomes" id="UP000537260"/>
    </source>
</evidence>
<accession>A0A7Z0EE18</accession>
<keyword evidence="1" id="KW-0472">Membrane</keyword>
<dbReference type="PANTHER" id="PTHR37305">
    <property type="entry name" value="INTEGRAL MEMBRANE PROTEIN-RELATED"/>
    <property type="match status" value="1"/>
</dbReference>
<reference evidence="2 3" key="1">
    <citation type="submission" date="2020-07" db="EMBL/GenBank/DDBJ databases">
        <title>Sequencing the genomes of 1000 actinobacteria strains.</title>
        <authorList>
            <person name="Klenk H.-P."/>
        </authorList>
    </citation>
    <scope>NUCLEOTIDE SEQUENCE [LARGE SCALE GENOMIC DNA]</scope>
    <source>
        <strain evidence="2 3">LI1</strain>
    </source>
</reference>
<gene>
    <name evidence="2" type="ORF">HNR05_001020</name>
</gene>
<dbReference type="AlphaFoldDB" id="A0A7Z0EE18"/>
<sequence length="258" mass="26008">MFAELLRHELRERRWSALFLGLILAGMSVLIFALTSSLSTAIAQMTGSFPPALTAFIGGGSAGGYAVGELFNLVAPAALVGYTIAVGGSTIAGEEEKGTMSMLSAQPLTRTSIVTSKALALLAGLLGAGLLLWAGAVISSSASGIGLELGGLTAICIHLLLLAVAFGAIAIAVGALTGRSGLSSGLAAGLAVVAYASNAMLPLANLATWAKLSPWYYFAGSNPLSTGINGWNLLVLAGIAAVALVIAYLGFARRDLRG</sequence>
<proteinExistence type="predicted"/>
<dbReference type="Proteomes" id="UP000537260">
    <property type="component" value="Unassembled WGS sequence"/>
</dbReference>
<dbReference type="Pfam" id="PF12679">
    <property type="entry name" value="ABC2_membrane_2"/>
    <property type="match status" value="1"/>
</dbReference>
<feature type="transmembrane region" description="Helical" evidence="1">
    <location>
        <begin position="47"/>
        <end position="67"/>
    </location>
</feature>
<dbReference type="GO" id="GO:0005886">
    <property type="term" value="C:plasma membrane"/>
    <property type="evidence" value="ECO:0007669"/>
    <property type="project" value="UniProtKB-SubCell"/>
</dbReference>